<accession>A0AAQ3PEM5</accession>
<dbReference type="PROSITE" id="PS00108">
    <property type="entry name" value="PROTEIN_KINASE_ST"/>
    <property type="match status" value="1"/>
</dbReference>
<protein>
    <recommendedName>
        <fullName evidence="1">non-specific serine/threonine protein kinase</fullName>
        <ecNumber evidence="1">2.7.11.1</ecNumber>
    </recommendedName>
</protein>
<evidence type="ECO:0000256" key="7">
    <source>
        <dbReference type="ARBA" id="ARBA00047899"/>
    </source>
</evidence>
<dbReference type="PANTHER" id="PTHR27006:SF601">
    <property type="entry name" value="PROTEIN KINASE DOMAIN-CONTAINING PROTEIN"/>
    <property type="match status" value="1"/>
</dbReference>
<feature type="domain" description="Protein kinase" evidence="9">
    <location>
        <begin position="197"/>
        <end position="525"/>
    </location>
</feature>
<dbReference type="InterPro" id="IPR059179">
    <property type="entry name" value="MLKL-like_MCAfunc"/>
</dbReference>
<organism evidence="10 11">
    <name type="scientific">Paspalum notatum var. saurae</name>
    <dbReference type="NCBI Taxonomy" id="547442"/>
    <lineage>
        <taxon>Eukaryota</taxon>
        <taxon>Viridiplantae</taxon>
        <taxon>Streptophyta</taxon>
        <taxon>Embryophyta</taxon>
        <taxon>Tracheophyta</taxon>
        <taxon>Spermatophyta</taxon>
        <taxon>Magnoliopsida</taxon>
        <taxon>Liliopsida</taxon>
        <taxon>Poales</taxon>
        <taxon>Poaceae</taxon>
        <taxon>PACMAD clade</taxon>
        <taxon>Panicoideae</taxon>
        <taxon>Andropogonodae</taxon>
        <taxon>Paspaleae</taxon>
        <taxon>Paspalinae</taxon>
        <taxon>Paspalum</taxon>
    </lineage>
</organism>
<dbReference type="EMBL" id="CP144745">
    <property type="protein sequence ID" value="WVZ49885.1"/>
    <property type="molecule type" value="Genomic_DNA"/>
</dbReference>
<dbReference type="Proteomes" id="UP001341281">
    <property type="component" value="Chromosome 01"/>
</dbReference>
<evidence type="ECO:0000256" key="3">
    <source>
        <dbReference type="ARBA" id="ARBA00022679"/>
    </source>
</evidence>
<dbReference type="EC" id="2.7.11.1" evidence="1"/>
<name>A0AAQ3PEM5_PASNO</name>
<dbReference type="Pfam" id="PF22215">
    <property type="entry name" value="MLKL_N"/>
    <property type="match status" value="1"/>
</dbReference>
<keyword evidence="4" id="KW-0547">Nucleotide-binding</keyword>
<evidence type="ECO:0000259" key="9">
    <source>
        <dbReference type="PROSITE" id="PS50011"/>
    </source>
</evidence>
<dbReference type="GO" id="GO:0007166">
    <property type="term" value="P:cell surface receptor signaling pathway"/>
    <property type="evidence" value="ECO:0007669"/>
    <property type="project" value="InterPro"/>
</dbReference>
<reference evidence="10 11" key="1">
    <citation type="submission" date="2024-02" db="EMBL/GenBank/DDBJ databases">
        <title>High-quality chromosome-scale genome assembly of Pensacola bahiagrass (Paspalum notatum Flugge var. saurae).</title>
        <authorList>
            <person name="Vega J.M."/>
            <person name="Podio M."/>
            <person name="Orjuela J."/>
            <person name="Siena L.A."/>
            <person name="Pessino S.C."/>
            <person name="Combes M.C."/>
            <person name="Mariac C."/>
            <person name="Albertini E."/>
            <person name="Pupilli F."/>
            <person name="Ortiz J.P.A."/>
            <person name="Leblanc O."/>
        </authorList>
    </citation>
    <scope>NUCLEOTIDE SEQUENCE [LARGE SCALE GENOMIC DNA]</scope>
    <source>
        <strain evidence="10">R1</strain>
        <tissue evidence="10">Leaf</tissue>
    </source>
</reference>
<dbReference type="CDD" id="cd21037">
    <property type="entry name" value="MLKL_NTD"/>
    <property type="match status" value="1"/>
</dbReference>
<sequence length="543" mass="60814">MADPVATVEKIVKIGLAIKDAVDTVRRNQEDCNEIRRRVLRFSAILSQLQQTGMMNNTPALSGALEDLEETLQHALELVTACQETSTIRRLFTAGELSKNLRRVKDDILNKVMLASFAIHAQTTIVLLTIQAGGHPLPQQPEDARVADVPHNILHSAEDARSELKDERNTVLTGSDAPFYPFVGLRNFNLSDLKAAISGGYVIAEGGFVKVYQCLLNDGNVVAVKVFKKTGQLPWLHCHDQLLLASKLHHRNIVKVLGYGHEVGSGHELGSGHDVGHSSMIMRLLKRKNDQHKNDQARDWKYIWVEEYVPNGTLDTIIYGTFPIKCITSWSTFTYRESRLDWPSLSRIIEGLAQGIHYLHKQHVVHMDVKPSNILLDSEMNPKITDFHLSLVLNDDENEITDNRVAGTLGYLPPEYVSCGIVSVKNDVYGFGSTLLQTVSTLYLSDSDLPFSVDTDMTYLEAVRKAWSAWGDGRMEGLFDPSLFDGCDQLMEIKRCMQVGLLCVQDERADRPTMADVLAMLHGEKEMPSPKKPTYFKVSDEEE</sequence>
<keyword evidence="2" id="KW-0723">Serine/threonine-protein kinase</keyword>
<evidence type="ECO:0000256" key="8">
    <source>
        <dbReference type="ARBA" id="ARBA00048679"/>
    </source>
</evidence>
<keyword evidence="6" id="KW-0067">ATP-binding</keyword>
<keyword evidence="11" id="KW-1185">Reference proteome</keyword>
<evidence type="ECO:0000313" key="10">
    <source>
        <dbReference type="EMBL" id="WVZ49885.1"/>
    </source>
</evidence>
<dbReference type="GO" id="GO:0004674">
    <property type="term" value="F:protein serine/threonine kinase activity"/>
    <property type="evidence" value="ECO:0007669"/>
    <property type="project" value="UniProtKB-KW"/>
</dbReference>
<proteinExistence type="predicted"/>
<evidence type="ECO:0000256" key="2">
    <source>
        <dbReference type="ARBA" id="ARBA00022527"/>
    </source>
</evidence>
<comment type="catalytic activity">
    <reaction evidence="7">
        <text>L-threonyl-[protein] + ATP = O-phospho-L-threonyl-[protein] + ADP + H(+)</text>
        <dbReference type="Rhea" id="RHEA:46608"/>
        <dbReference type="Rhea" id="RHEA-COMP:11060"/>
        <dbReference type="Rhea" id="RHEA-COMP:11605"/>
        <dbReference type="ChEBI" id="CHEBI:15378"/>
        <dbReference type="ChEBI" id="CHEBI:30013"/>
        <dbReference type="ChEBI" id="CHEBI:30616"/>
        <dbReference type="ChEBI" id="CHEBI:61977"/>
        <dbReference type="ChEBI" id="CHEBI:456216"/>
        <dbReference type="EC" id="2.7.11.1"/>
    </reaction>
</comment>
<dbReference type="InterPro" id="IPR008271">
    <property type="entry name" value="Ser/Thr_kinase_AS"/>
</dbReference>
<dbReference type="Gene3D" id="3.30.200.20">
    <property type="entry name" value="Phosphorylase Kinase, domain 1"/>
    <property type="match status" value="1"/>
</dbReference>
<evidence type="ECO:0000256" key="6">
    <source>
        <dbReference type="ARBA" id="ARBA00022840"/>
    </source>
</evidence>
<evidence type="ECO:0000256" key="1">
    <source>
        <dbReference type="ARBA" id="ARBA00012513"/>
    </source>
</evidence>
<comment type="catalytic activity">
    <reaction evidence="8">
        <text>L-seryl-[protein] + ATP = O-phospho-L-seryl-[protein] + ADP + H(+)</text>
        <dbReference type="Rhea" id="RHEA:17989"/>
        <dbReference type="Rhea" id="RHEA-COMP:9863"/>
        <dbReference type="Rhea" id="RHEA-COMP:11604"/>
        <dbReference type="ChEBI" id="CHEBI:15378"/>
        <dbReference type="ChEBI" id="CHEBI:29999"/>
        <dbReference type="ChEBI" id="CHEBI:30616"/>
        <dbReference type="ChEBI" id="CHEBI:83421"/>
        <dbReference type="ChEBI" id="CHEBI:456216"/>
        <dbReference type="EC" id="2.7.11.1"/>
    </reaction>
</comment>
<dbReference type="PANTHER" id="PTHR27006">
    <property type="entry name" value="PROMASTIGOTE SURFACE ANTIGEN PROTEIN PSA"/>
    <property type="match status" value="1"/>
</dbReference>
<dbReference type="InterPro" id="IPR011009">
    <property type="entry name" value="Kinase-like_dom_sf"/>
</dbReference>
<keyword evidence="5" id="KW-0418">Kinase</keyword>
<evidence type="ECO:0000256" key="5">
    <source>
        <dbReference type="ARBA" id="ARBA00022777"/>
    </source>
</evidence>
<dbReference type="Gene3D" id="1.10.510.10">
    <property type="entry name" value="Transferase(Phosphotransferase) domain 1"/>
    <property type="match status" value="1"/>
</dbReference>
<keyword evidence="3" id="KW-0808">Transferase</keyword>
<dbReference type="GO" id="GO:0005524">
    <property type="term" value="F:ATP binding"/>
    <property type="evidence" value="ECO:0007669"/>
    <property type="project" value="UniProtKB-KW"/>
</dbReference>
<dbReference type="Gene3D" id="1.20.930.20">
    <property type="entry name" value="Adaptor protein Cbl, N-terminal domain"/>
    <property type="match status" value="1"/>
</dbReference>
<dbReference type="SMART" id="SM00220">
    <property type="entry name" value="S_TKc"/>
    <property type="match status" value="1"/>
</dbReference>
<evidence type="ECO:0000256" key="4">
    <source>
        <dbReference type="ARBA" id="ARBA00022741"/>
    </source>
</evidence>
<dbReference type="AlphaFoldDB" id="A0AAQ3PEM5"/>
<dbReference type="PROSITE" id="PS50011">
    <property type="entry name" value="PROTEIN_KINASE_DOM"/>
    <property type="match status" value="1"/>
</dbReference>
<dbReference type="Pfam" id="PF00069">
    <property type="entry name" value="Pkinase"/>
    <property type="match status" value="1"/>
</dbReference>
<dbReference type="InterPro" id="IPR036537">
    <property type="entry name" value="Adaptor_Cbl_N_dom_sf"/>
</dbReference>
<dbReference type="SUPFAM" id="SSF56112">
    <property type="entry name" value="Protein kinase-like (PK-like)"/>
    <property type="match status" value="1"/>
</dbReference>
<dbReference type="FunFam" id="1.10.510.10:FF:001023">
    <property type="entry name" value="Os07g0541700 protein"/>
    <property type="match status" value="1"/>
</dbReference>
<evidence type="ECO:0000313" key="11">
    <source>
        <dbReference type="Proteomes" id="UP001341281"/>
    </source>
</evidence>
<dbReference type="InterPro" id="IPR000719">
    <property type="entry name" value="Prot_kinase_dom"/>
</dbReference>
<gene>
    <name evidence="10" type="ORF">U9M48_001208</name>
</gene>
<dbReference type="InterPro" id="IPR054000">
    <property type="entry name" value="MLKL_N"/>
</dbReference>